<dbReference type="PROSITE" id="PS50297">
    <property type="entry name" value="ANK_REP_REGION"/>
    <property type="match status" value="3"/>
</dbReference>
<dbReference type="OMA" id="RDECDYT"/>
<feature type="repeat" description="ANK" evidence="3">
    <location>
        <begin position="220"/>
        <end position="252"/>
    </location>
</feature>
<dbReference type="InParanoid" id="B0WDB1"/>
<proteinExistence type="predicted"/>
<dbReference type="GO" id="GO:0070531">
    <property type="term" value="C:BRCA1-A complex"/>
    <property type="evidence" value="ECO:0007669"/>
    <property type="project" value="TreeGrafter"/>
</dbReference>
<dbReference type="SUPFAM" id="SSF48403">
    <property type="entry name" value="Ankyrin repeat"/>
    <property type="match status" value="1"/>
</dbReference>
<dbReference type="Gene3D" id="1.25.40.20">
    <property type="entry name" value="Ankyrin repeat-containing domain"/>
    <property type="match status" value="1"/>
</dbReference>
<accession>B0WDB1</accession>
<dbReference type="InterPro" id="IPR036770">
    <property type="entry name" value="Ankyrin_rpt-contain_sf"/>
</dbReference>
<keyword evidence="2 3" id="KW-0040">ANK repeat</keyword>
<sequence length="311" mass="33644">MESPNSTVTTNQNSLTNNVVTVPIPILPTEGTYAYVFVKGSLYARDSAIFGCSTDETQALSKRFQISSIPVDNGVVIKVAPSLIINSLAQLGYKVISSTGETEVVWTLQRELRPRATDVKKMSAAFHDQPHGDHHQCNCSSASTPATQSLDELEFERGIWTAAIDNDSAKVRTLIGRGHLCDRDNSGYTALHYAARAGHLEICRMLLEAGIGVNERTHGGGATALHRAAMMGREPILKLLLAHKADALLQDSDGKTALHRAAEKGHLESCRILLQHGPAAKSTPDSKGHRPAESISESSPQYEQLRALFNA</sequence>
<dbReference type="Proteomes" id="UP000002320">
    <property type="component" value="Unassembled WGS sequence"/>
</dbReference>
<evidence type="ECO:0000256" key="4">
    <source>
        <dbReference type="SAM" id="MobiDB-lite"/>
    </source>
</evidence>
<evidence type="ECO:0000256" key="2">
    <source>
        <dbReference type="ARBA" id="ARBA00023043"/>
    </source>
</evidence>
<evidence type="ECO:0000313" key="6">
    <source>
        <dbReference type="EnsemblMetazoa" id="CPIJ005301-PA"/>
    </source>
</evidence>
<protein>
    <submittedName>
        <fullName evidence="5">p19 protein</fullName>
    </submittedName>
</protein>
<dbReference type="InterPro" id="IPR036717">
    <property type="entry name" value="GFRP_sf"/>
</dbReference>
<keyword evidence="1" id="KW-0677">Repeat</keyword>
<name>B0WDB1_CULQU</name>
<evidence type="ECO:0000313" key="7">
    <source>
        <dbReference type="Proteomes" id="UP000002320"/>
    </source>
</evidence>
<dbReference type="PANTHER" id="PTHR24171:SF8">
    <property type="entry name" value="BRCA1-ASSOCIATED RING DOMAIN PROTEIN 1"/>
    <property type="match status" value="1"/>
</dbReference>
<dbReference type="AlphaFoldDB" id="B0WDB1"/>
<dbReference type="EnsemblMetazoa" id="CPIJ005301-RA">
    <property type="protein sequence ID" value="CPIJ005301-PA"/>
    <property type="gene ID" value="CPIJ005301"/>
</dbReference>
<dbReference type="GO" id="GO:0085020">
    <property type="term" value="P:protein K6-linked ubiquitination"/>
    <property type="evidence" value="ECO:0007669"/>
    <property type="project" value="TreeGrafter"/>
</dbReference>
<dbReference type="HOGENOM" id="CLU_077779_0_0_1"/>
<dbReference type="SMART" id="SM00248">
    <property type="entry name" value="ANK"/>
    <property type="match status" value="3"/>
</dbReference>
<dbReference type="PRINTS" id="PR01415">
    <property type="entry name" value="ANKYRIN"/>
</dbReference>
<dbReference type="Gene3D" id="3.30.1410.10">
    <property type="entry name" value="GTP cyclohydrolase I feedback regulatory protein GFRP"/>
    <property type="match status" value="1"/>
</dbReference>
<dbReference type="InterPro" id="IPR002110">
    <property type="entry name" value="Ankyrin_rpt"/>
</dbReference>
<dbReference type="STRING" id="7176.B0WDB1"/>
<feature type="region of interest" description="Disordered" evidence="4">
    <location>
        <begin position="276"/>
        <end position="301"/>
    </location>
</feature>
<dbReference type="PANTHER" id="PTHR24171">
    <property type="entry name" value="ANKYRIN REPEAT DOMAIN-CONTAINING PROTEIN 39-RELATED"/>
    <property type="match status" value="1"/>
</dbReference>
<reference evidence="5" key="1">
    <citation type="submission" date="2007-03" db="EMBL/GenBank/DDBJ databases">
        <title>Annotation of Culex pipiens quinquefasciatus.</title>
        <authorList>
            <consortium name="The Broad Institute Genome Sequencing Platform"/>
            <person name="Atkinson P.W."/>
            <person name="Hemingway J."/>
            <person name="Christensen B.M."/>
            <person name="Higgs S."/>
            <person name="Kodira C."/>
            <person name="Hannick L."/>
            <person name="Megy K."/>
            <person name="O'Leary S."/>
            <person name="Pearson M."/>
            <person name="Haas B.J."/>
            <person name="Mauceli E."/>
            <person name="Wortman J.R."/>
            <person name="Lee N.H."/>
            <person name="Guigo R."/>
            <person name="Stanke M."/>
            <person name="Alvarado L."/>
            <person name="Amedeo P."/>
            <person name="Antoine C.H."/>
            <person name="Arensburger P."/>
            <person name="Bidwell S.L."/>
            <person name="Crawford M."/>
            <person name="Camaro F."/>
            <person name="Devon K."/>
            <person name="Engels R."/>
            <person name="Hammond M."/>
            <person name="Howarth C."/>
            <person name="Koehrsen M."/>
            <person name="Lawson D."/>
            <person name="Montgomery P."/>
            <person name="Nene V."/>
            <person name="Nusbaum C."/>
            <person name="Puiu D."/>
            <person name="Romero-Severson J."/>
            <person name="Severson D.W."/>
            <person name="Shumway M."/>
            <person name="Sisk P."/>
            <person name="Stolte C."/>
            <person name="Zeng Q."/>
            <person name="Eisenstadt E."/>
            <person name="Fraser-Liggett C."/>
            <person name="Strausberg R."/>
            <person name="Galagan J."/>
            <person name="Birren B."/>
            <person name="Collins F.H."/>
        </authorList>
    </citation>
    <scope>NUCLEOTIDE SEQUENCE [LARGE SCALE GENOMIC DNA]</scope>
    <source>
        <strain evidence="5">JHB</strain>
    </source>
</reference>
<dbReference type="GO" id="GO:0009890">
    <property type="term" value="P:negative regulation of biosynthetic process"/>
    <property type="evidence" value="ECO:0007669"/>
    <property type="project" value="InterPro"/>
</dbReference>
<reference evidence="6" key="2">
    <citation type="submission" date="2021-02" db="UniProtKB">
        <authorList>
            <consortium name="EnsemblMetazoa"/>
        </authorList>
    </citation>
    <scope>IDENTIFICATION</scope>
    <source>
        <strain evidence="6">JHB</strain>
    </source>
</reference>
<evidence type="ECO:0000313" key="5">
    <source>
        <dbReference type="EMBL" id="EDS44346.1"/>
    </source>
</evidence>
<feature type="repeat" description="ANK" evidence="3">
    <location>
        <begin position="186"/>
        <end position="218"/>
    </location>
</feature>
<evidence type="ECO:0000256" key="1">
    <source>
        <dbReference type="ARBA" id="ARBA00022737"/>
    </source>
</evidence>
<dbReference type="VEuPathDB" id="VectorBase:CQUJHB004023"/>
<dbReference type="eggNOG" id="KOG0504">
    <property type="taxonomic scope" value="Eukaryota"/>
</dbReference>
<organism>
    <name type="scientific">Culex quinquefasciatus</name>
    <name type="common">Southern house mosquito</name>
    <name type="synonym">Culex pungens</name>
    <dbReference type="NCBI Taxonomy" id="7176"/>
    <lineage>
        <taxon>Eukaryota</taxon>
        <taxon>Metazoa</taxon>
        <taxon>Ecdysozoa</taxon>
        <taxon>Arthropoda</taxon>
        <taxon>Hexapoda</taxon>
        <taxon>Insecta</taxon>
        <taxon>Pterygota</taxon>
        <taxon>Neoptera</taxon>
        <taxon>Endopterygota</taxon>
        <taxon>Diptera</taxon>
        <taxon>Nematocera</taxon>
        <taxon>Culicoidea</taxon>
        <taxon>Culicidae</taxon>
        <taxon>Culicinae</taxon>
        <taxon>Culicini</taxon>
        <taxon>Culex</taxon>
        <taxon>Culex</taxon>
    </lineage>
</organism>
<dbReference type="GO" id="GO:0031436">
    <property type="term" value="C:BRCA1-BARD1 complex"/>
    <property type="evidence" value="ECO:0007669"/>
    <property type="project" value="TreeGrafter"/>
</dbReference>
<dbReference type="GO" id="GO:0004842">
    <property type="term" value="F:ubiquitin-protein transferase activity"/>
    <property type="evidence" value="ECO:0007669"/>
    <property type="project" value="TreeGrafter"/>
</dbReference>
<dbReference type="VEuPathDB" id="VectorBase:CPIJ005301"/>
<gene>
    <name evidence="6" type="primary">6036652</name>
    <name evidence="5" type="ORF">CpipJ_CPIJ005301</name>
</gene>
<dbReference type="PROSITE" id="PS50088">
    <property type="entry name" value="ANK_REPEAT"/>
    <property type="match status" value="3"/>
</dbReference>
<dbReference type="OrthoDB" id="6380740at2759"/>
<feature type="repeat" description="ANK" evidence="3">
    <location>
        <begin position="253"/>
        <end position="285"/>
    </location>
</feature>
<dbReference type="EMBL" id="DS231895">
    <property type="protein sequence ID" value="EDS44346.1"/>
    <property type="molecule type" value="Genomic_DNA"/>
</dbReference>
<dbReference type="VEuPathDB" id="VectorBase:CQUJHB012492"/>
<dbReference type="Pfam" id="PF12796">
    <property type="entry name" value="Ank_2"/>
    <property type="match status" value="2"/>
</dbReference>
<dbReference type="KEGG" id="cqu:CpipJ_CPIJ005301"/>
<evidence type="ECO:0000256" key="3">
    <source>
        <dbReference type="PROSITE-ProRule" id="PRU00023"/>
    </source>
</evidence>
<keyword evidence="7" id="KW-1185">Reference proteome</keyword>